<accession>A0AA90SRW6</accession>
<dbReference type="AlphaFoldDB" id="A0AA90SRW6"/>
<dbReference type="Proteomes" id="UP001178148">
    <property type="component" value="Unassembled WGS sequence"/>
</dbReference>
<dbReference type="EMBL" id="JASXSV010000002">
    <property type="protein sequence ID" value="MDP0588015.1"/>
    <property type="molecule type" value="Genomic_DNA"/>
</dbReference>
<gene>
    <name evidence="2" type="ORF">QS748_01935</name>
</gene>
<evidence type="ECO:0000313" key="3">
    <source>
        <dbReference type="Proteomes" id="UP001178148"/>
    </source>
</evidence>
<sequence length="84" mass="9293">MDNFLPFSAIPTFLKFSHLLERNQFTDKLFATVSEHLKLHDFALSKGSMVDATLISASSLTKSAEGKRDPDVRHTRKGISGTLA</sequence>
<reference evidence="2 3" key="1">
    <citation type="journal article" date="2023" name="bioRxiv">
        <title>An intranuclear bacterial parasite of deep-sea mussels expresses apoptosis inhibitors acquired from its host.</title>
        <authorList>
            <person name="Gonzalez Porras M.A."/>
            <person name="Assie A."/>
            <person name="Tietjen M."/>
            <person name="Violette M."/>
            <person name="Kleiner M."/>
            <person name="Gruber-Vodicka H."/>
            <person name="Dubilier N."/>
            <person name="Leisch N."/>
        </authorList>
    </citation>
    <scope>NUCLEOTIDE SEQUENCE [LARGE SCALE GENOMIC DNA]</scope>
    <source>
        <strain evidence="2">IAP13</strain>
    </source>
</reference>
<feature type="region of interest" description="Disordered" evidence="1">
    <location>
        <begin position="60"/>
        <end position="84"/>
    </location>
</feature>
<evidence type="ECO:0000256" key="1">
    <source>
        <dbReference type="SAM" id="MobiDB-lite"/>
    </source>
</evidence>
<comment type="caution">
    <text evidence="2">The sequence shown here is derived from an EMBL/GenBank/DDBJ whole genome shotgun (WGS) entry which is preliminary data.</text>
</comment>
<organism evidence="2 3">
    <name type="scientific">Candidatus Endonucleibacter bathymodioli</name>
    <dbReference type="NCBI Taxonomy" id="539814"/>
    <lineage>
        <taxon>Bacteria</taxon>
        <taxon>Pseudomonadati</taxon>
        <taxon>Pseudomonadota</taxon>
        <taxon>Gammaproteobacteria</taxon>
        <taxon>Oceanospirillales</taxon>
        <taxon>Endozoicomonadaceae</taxon>
        <taxon>Candidatus Endonucleibacter</taxon>
    </lineage>
</organism>
<evidence type="ECO:0008006" key="4">
    <source>
        <dbReference type="Google" id="ProtNLM"/>
    </source>
</evidence>
<protein>
    <recommendedName>
        <fullName evidence="4">Transposase</fullName>
    </recommendedName>
</protein>
<name>A0AA90SRW6_9GAMM</name>
<proteinExistence type="predicted"/>
<evidence type="ECO:0000313" key="2">
    <source>
        <dbReference type="EMBL" id="MDP0588015.1"/>
    </source>
</evidence>
<keyword evidence="3" id="KW-1185">Reference proteome</keyword>
<feature type="compositionally biased region" description="Basic and acidic residues" evidence="1">
    <location>
        <begin position="64"/>
        <end position="73"/>
    </location>
</feature>